<dbReference type="Pfam" id="PF06831">
    <property type="entry name" value="H2TH"/>
    <property type="match status" value="1"/>
</dbReference>
<protein>
    <submittedName>
        <fullName evidence="2">S13-like H2TH domain-containing protein</fullName>
    </submittedName>
</protein>
<dbReference type="EMBL" id="MCOG01000027">
    <property type="protein sequence ID" value="ORY74969.1"/>
    <property type="molecule type" value="Genomic_DNA"/>
</dbReference>
<dbReference type="Proteomes" id="UP000193920">
    <property type="component" value="Unassembled WGS sequence"/>
</dbReference>
<dbReference type="GO" id="GO:0003906">
    <property type="term" value="F:DNA-(apurinic or apyrimidinic site) endonuclease activity"/>
    <property type="evidence" value="ECO:0007669"/>
    <property type="project" value="InterPro"/>
</dbReference>
<dbReference type="GO" id="GO:0006284">
    <property type="term" value="P:base-excision repair"/>
    <property type="evidence" value="ECO:0007669"/>
    <property type="project" value="InterPro"/>
</dbReference>
<accession>A0A1Y2ETU6</accession>
<dbReference type="PANTHER" id="PTHR22993">
    <property type="entry name" value="FORMAMIDOPYRIMIDINE-DNA GLYCOSYLASE"/>
    <property type="match status" value="1"/>
</dbReference>
<dbReference type="GO" id="GO:0003684">
    <property type="term" value="F:damaged DNA binding"/>
    <property type="evidence" value="ECO:0007669"/>
    <property type="project" value="InterPro"/>
</dbReference>
<comment type="caution">
    <text evidence="2">The sequence shown here is derived from an EMBL/GenBank/DDBJ whole genome shotgun (WGS) entry which is preliminary data.</text>
</comment>
<dbReference type="GO" id="GO:0019104">
    <property type="term" value="F:DNA N-glycosylase activity"/>
    <property type="evidence" value="ECO:0007669"/>
    <property type="project" value="TreeGrafter"/>
</dbReference>
<name>A0A1Y2ETU6_9FUNG</name>
<dbReference type="SMART" id="SM01232">
    <property type="entry name" value="H2TH"/>
    <property type="match status" value="1"/>
</dbReference>
<evidence type="ECO:0000259" key="1">
    <source>
        <dbReference type="SMART" id="SM01232"/>
    </source>
</evidence>
<sequence length="222" mass="25915">MKKLIKSDNDKLINSSRFSIIKIYLTDDKELIKNIDKWNESEIEKEAEKVKQLENNEKVECFDFSEVDHVSRLFLSKNIMKEKPLCNYGFDVKNNFPSFEEFLEKIRTKNCAIKKLLLDTSFCVGIGNWIADEILYQSKIHPTQNVKFLNDEDINNLYDSIKDVLNISILVDGDYSRFPSNWIFHYRNKDEMIIPGSGRVEFLKGSGKTTAFVPKIQKVKII</sequence>
<organism evidence="2 3">
    <name type="scientific">Neocallimastix californiae</name>
    <dbReference type="NCBI Taxonomy" id="1754190"/>
    <lineage>
        <taxon>Eukaryota</taxon>
        <taxon>Fungi</taxon>
        <taxon>Fungi incertae sedis</taxon>
        <taxon>Chytridiomycota</taxon>
        <taxon>Chytridiomycota incertae sedis</taxon>
        <taxon>Neocallimastigomycetes</taxon>
        <taxon>Neocallimastigales</taxon>
        <taxon>Neocallimastigaceae</taxon>
        <taxon>Neocallimastix</taxon>
    </lineage>
</organism>
<evidence type="ECO:0000313" key="2">
    <source>
        <dbReference type="EMBL" id="ORY74969.1"/>
    </source>
</evidence>
<dbReference type="AlphaFoldDB" id="A0A1Y2ETU6"/>
<dbReference type="GO" id="GO:0008270">
    <property type="term" value="F:zinc ion binding"/>
    <property type="evidence" value="ECO:0007669"/>
    <property type="project" value="InterPro"/>
</dbReference>
<gene>
    <name evidence="2" type="ORF">LY90DRAFT_401458</name>
</gene>
<dbReference type="PANTHER" id="PTHR22993:SF9">
    <property type="entry name" value="FORMAMIDOPYRIMIDINE-DNA GLYCOSYLASE"/>
    <property type="match status" value="1"/>
</dbReference>
<reference evidence="2 3" key="1">
    <citation type="submission" date="2016-08" db="EMBL/GenBank/DDBJ databases">
        <title>A Parts List for Fungal Cellulosomes Revealed by Comparative Genomics.</title>
        <authorList>
            <consortium name="DOE Joint Genome Institute"/>
            <person name="Haitjema C.H."/>
            <person name="Gilmore S.P."/>
            <person name="Henske J.K."/>
            <person name="Solomon K.V."/>
            <person name="De Groot R."/>
            <person name="Kuo A."/>
            <person name="Mondo S.J."/>
            <person name="Salamov A.A."/>
            <person name="Labutti K."/>
            <person name="Zhao Z."/>
            <person name="Chiniquy J."/>
            <person name="Barry K."/>
            <person name="Brewer H.M."/>
            <person name="Purvine S.O."/>
            <person name="Wright A.T."/>
            <person name="Boxma B."/>
            <person name="Van Alen T."/>
            <person name="Hackstein J.H."/>
            <person name="Baker S.E."/>
            <person name="Grigoriev I.V."/>
            <person name="O'Malley M.A."/>
        </authorList>
    </citation>
    <scope>NUCLEOTIDE SEQUENCE [LARGE SCALE GENOMIC DNA]</scope>
    <source>
        <strain evidence="2 3">G1</strain>
    </source>
</reference>
<dbReference type="Gene3D" id="1.10.8.50">
    <property type="match status" value="1"/>
</dbReference>
<keyword evidence="3" id="KW-1185">Reference proteome</keyword>
<dbReference type="InterPro" id="IPR015886">
    <property type="entry name" value="H2TH_FPG"/>
</dbReference>
<dbReference type="GO" id="GO:0005634">
    <property type="term" value="C:nucleus"/>
    <property type="evidence" value="ECO:0007669"/>
    <property type="project" value="TreeGrafter"/>
</dbReference>
<dbReference type="SUPFAM" id="SSF46946">
    <property type="entry name" value="S13-like H2TH domain"/>
    <property type="match status" value="1"/>
</dbReference>
<dbReference type="STRING" id="1754190.A0A1Y2ETU6"/>
<evidence type="ECO:0000313" key="3">
    <source>
        <dbReference type="Proteomes" id="UP000193920"/>
    </source>
</evidence>
<feature type="domain" description="Formamidopyrimidine-DNA glycosylase H2TH DNA-binding" evidence="1">
    <location>
        <begin position="88"/>
        <end position="180"/>
    </location>
</feature>
<dbReference type="OrthoDB" id="444592at2759"/>
<proteinExistence type="predicted"/>
<dbReference type="InterPro" id="IPR010979">
    <property type="entry name" value="Ribosomal_uS13-like_H2TH"/>
</dbReference>